<comment type="caution">
    <text evidence="1">The sequence shown here is derived from an EMBL/GenBank/DDBJ whole genome shotgun (WGS) entry which is preliminary data.</text>
</comment>
<evidence type="ECO:0000313" key="1">
    <source>
        <dbReference type="EMBL" id="KYF71988.1"/>
    </source>
</evidence>
<reference evidence="1 2" key="1">
    <citation type="submission" date="2014-02" db="EMBL/GenBank/DDBJ databases">
        <title>The small core and large imbalanced accessory genome model reveals a collaborative survival strategy of Sorangium cellulosum strains in nature.</title>
        <authorList>
            <person name="Han K."/>
            <person name="Peng R."/>
            <person name="Blom J."/>
            <person name="Li Y.-Z."/>
        </authorList>
    </citation>
    <scope>NUCLEOTIDE SEQUENCE [LARGE SCALE GENOMIC DNA]</scope>
    <source>
        <strain evidence="1 2">So0011-07</strain>
    </source>
</reference>
<evidence type="ECO:0000313" key="2">
    <source>
        <dbReference type="Proteomes" id="UP000075635"/>
    </source>
</evidence>
<dbReference type="EMBL" id="JEMB01003485">
    <property type="protein sequence ID" value="KYF71988.1"/>
    <property type="molecule type" value="Genomic_DNA"/>
</dbReference>
<sequence length="180" mass="20982">MRAVTTEGVTKLPHATELWGALRHRSVTLSLDEHVVARFTRKFKIPKGFHTLSNKRMRAEKLFFLHWPEARRFLGLVATRGNGKLVERALDFLRAVRRRVQVRQLRLLIDRRERLRHRRGSPAPRALRQDRVLDPRAWSAGLRQRLETIATSAVHPYEKPGRYKSAKPKQIELAEATTMI</sequence>
<protein>
    <submittedName>
        <fullName evidence="1">Uncharacterized protein</fullName>
    </submittedName>
</protein>
<accession>A0A150QWP4</accession>
<dbReference type="Proteomes" id="UP000075635">
    <property type="component" value="Unassembled WGS sequence"/>
</dbReference>
<gene>
    <name evidence="1" type="ORF">BE17_51500</name>
</gene>
<dbReference type="AlphaFoldDB" id="A0A150QWP4"/>
<organism evidence="1 2">
    <name type="scientific">Sorangium cellulosum</name>
    <name type="common">Polyangium cellulosum</name>
    <dbReference type="NCBI Taxonomy" id="56"/>
    <lineage>
        <taxon>Bacteria</taxon>
        <taxon>Pseudomonadati</taxon>
        <taxon>Myxococcota</taxon>
        <taxon>Polyangia</taxon>
        <taxon>Polyangiales</taxon>
        <taxon>Polyangiaceae</taxon>
        <taxon>Sorangium</taxon>
    </lineage>
</organism>
<name>A0A150QWP4_SORCE</name>
<proteinExistence type="predicted"/>